<evidence type="ECO:0000313" key="3">
    <source>
        <dbReference type="EMBL" id="QHU31320.1"/>
    </source>
</evidence>
<organism evidence="3">
    <name type="scientific">viral metagenome</name>
    <dbReference type="NCBI Taxonomy" id="1070528"/>
    <lineage>
        <taxon>unclassified sequences</taxon>
        <taxon>metagenomes</taxon>
        <taxon>organismal metagenomes</taxon>
    </lineage>
</organism>
<dbReference type="EMBL" id="MN740525">
    <property type="protein sequence ID" value="QHU31320.1"/>
    <property type="molecule type" value="Genomic_DNA"/>
</dbReference>
<keyword evidence="2" id="KW-0812">Transmembrane</keyword>
<keyword evidence="2" id="KW-0472">Membrane</keyword>
<feature type="transmembrane region" description="Helical" evidence="2">
    <location>
        <begin position="111"/>
        <end position="133"/>
    </location>
</feature>
<feature type="region of interest" description="Disordered" evidence="1">
    <location>
        <begin position="39"/>
        <end position="91"/>
    </location>
</feature>
<keyword evidence="2" id="KW-1133">Transmembrane helix</keyword>
<protein>
    <submittedName>
        <fullName evidence="3">Uncharacterized protein</fullName>
    </submittedName>
</protein>
<evidence type="ECO:0000256" key="1">
    <source>
        <dbReference type="SAM" id="MobiDB-lite"/>
    </source>
</evidence>
<dbReference type="AlphaFoldDB" id="A0A6C0LLW6"/>
<sequence length="283" mass="30128">MNILNVIDKLELIKHYHLINVLEKYTEQVAATTATATPPAAATTATATPPAAATTATATPPAAATTATATPTSPSLTPAPPAPPVPVPTKPEEEVKKAAEFENNMMDSLKWVFIAIAIFVFILIILGVVYWLMFGSGSSSSNSSSNENTIREDDVNGMNRENELNGMNGVNDEMNNYNPPPEPYQEPSLNEPADVAAVADVDNNTSMFSSLSAMSPFSSSSRSVSEPMPEQPVVIQEPVSTPVITEPVPEPIPVIKESIYDIEGINKPVSPVSVVPVMPEVKK</sequence>
<name>A0A6C0LLW6_9ZZZZ</name>
<feature type="compositionally biased region" description="Pro residues" evidence="1">
    <location>
        <begin position="77"/>
        <end position="89"/>
    </location>
</feature>
<reference evidence="3" key="1">
    <citation type="journal article" date="2020" name="Nature">
        <title>Giant virus diversity and host interactions through global metagenomics.</title>
        <authorList>
            <person name="Schulz F."/>
            <person name="Roux S."/>
            <person name="Paez-Espino D."/>
            <person name="Jungbluth S."/>
            <person name="Walsh D.A."/>
            <person name="Denef V.J."/>
            <person name="McMahon K.D."/>
            <person name="Konstantinidis K.T."/>
            <person name="Eloe-Fadrosh E.A."/>
            <person name="Kyrpides N.C."/>
            <person name="Woyke T."/>
        </authorList>
    </citation>
    <scope>NUCLEOTIDE SEQUENCE</scope>
    <source>
        <strain evidence="3">GVMAG-M-3300027963-21</strain>
    </source>
</reference>
<evidence type="ECO:0000256" key="2">
    <source>
        <dbReference type="SAM" id="Phobius"/>
    </source>
</evidence>
<proteinExistence type="predicted"/>
<feature type="region of interest" description="Disordered" evidence="1">
    <location>
        <begin position="138"/>
        <end position="187"/>
    </location>
</feature>
<feature type="compositionally biased region" description="Low complexity" evidence="1">
    <location>
        <begin position="39"/>
        <end position="76"/>
    </location>
</feature>
<accession>A0A6C0LLW6</accession>